<dbReference type="EMBL" id="CP034346">
    <property type="protein sequence ID" value="AZS13980.1"/>
    <property type="molecule type" value="Genomic_DNA"/>
</dbReference>
<proteinExistence type="predicted"/>
<keyword evidence="2" id="KW-1185">Reference proteome</keyword>
<dbReference type="AlphaFoldDB" id="A0A3Q9I6Y6"/>
<name>A0A3Q9I6Y6_9BACL</name>
<evidence type="ECO:0000313" key="1">
    <source>
        <dbReference type="EMBL" id="AZS13980.1"/>
    </source>
</evidence>
<organism evidence="1 2">
    <name type="scientific">Paenibacillus lutimineralis</name>
    <dbReference type="NCBI Taxonomy" id="2707005"/>
    <lineage>
        <taxon>Bacteria</taxon>
        <taxon>Bacillati</taxon>
        <taxon>Bacillota</taxon>
        <taxon>Bacilli</taxon>
        <taxon>Bacillales</taxon>
        <taxon>Paenibacillaceae</taxon>
        <taxon>Paenibacillus</taxon>
    </lineage>
</organism>
<dbReference type="RefSeq" id="WP_126996189.1">
    <property type="nucleotide sequence ID" value="NZ_CP034346.1"/>
</dbReference>
<reference evidence="2" key="1">
    <citation type="submission" date="2018-12" db="EMBL/GenBank/DDBJ databases">
        <title>Complete genome sequence of Paenibacillus sp. MBLB1234.</title>
        <authorList>
            <person name="Nam Y.-D."/>
            <person name="Kang J."/>
            <person name="Chung W.-H."/>
            <person name="Park Y.S."/>
        </authorList>
    </citation>
    <scope>NUCLEOTIDE SEQUENCE [LARGE SCALE GENOMIC DNA]</scope>
    <source>
        <strain evidence="2">MBLB1234</strain>
    </source>
</reference>
<evidence type="ECO:0000313" key="2">
    <source>
        <dbReference type="Proteomes" id="UP000270678"/>
    </source>
</evidence>
<dbReference type="Proteomes" id="UP000270678">
    <property type="component" value="Chromosome"/>
</dbReference>
<protein>
    <submittedName>
        <fullName evidence="1">Uncharacterized protein</fullName>
    </submittedName>
</protein>
<dbReference type="OrthoDB" id="9255780at2"/>
<sequence length="248" mass="28395">MNDPHVNFLEYHLETDDEIEYIEDTELKFENEDFDMHLKNGVLICSLKKHFSEVKEAREVVEQLLKSWEIDVALRIGTGELSFKFHYADVIDRSPQNDKIIDLGTVSFSGRSTFTANLNIVRGNYPKVPTDFLASTNVEILWARYKMYLDGKDQLLSMAYFCLSYIEGLAGTRGKASSKYKINLDVLNRLGSLSSEKGDVLSARKGKTNSFLPITDDEKHWIENAVKVIIRRIGEYEVDPENLSDIKL</sequence>
<dbReference type="KEGG" id="plut:EI981_05625"/>
<gene>
    <name evidence="1" type="ORF">EI981_05625</name>
</gene>
<accession>A0A3Q9I6Y6</accession>